<evidence type="ECO:0000313" key="4">
    <source>
        <dbReference type="Proteomes" id="UP000010471"/>
    </source>
</evidence>
<name>K9WII8_9CYAN</name>
<dbReference type="EMBL" id="CP003630">
    <property type="protein sequence ID" value="AFZ19352.1"/>
    <property type="molecule type" value="Genomic_DNA"/>
</dbReference>
<keyword evidence="2" id="KW-1133">Transmembrane helix</keyword>
<feature type="region of interest" description="Disordered" evidence="1">
    <location>
        <begin position="35"/>
        <end position="67"/>
    </location>
</feature>
<dbReference type="KEGG" id="mic:Mic7113_3628"/>
<protein>
    <submittedName>
        <fullName evidence="3">Uncharacterized protein</fullName>
    </submittedName>
</protein>
<proteinExistence type="predicted"/>
<evidence type="ECO:0000256" key="2">
    <source>
        <dbReference type="SAM" id="Phobius"/>
    </source>
</evidence>
<sequence>MKSFWTKIPQEAKFAAFVVVVVGVALALMREPSLLTETDKPPSPLAENPLSTVPTPPLDLPNTPLPDELLPSPLYPLPDLSPPLDGLGKNPLATNPSPLPTVPLPGTVLPTPPAKGLDPTLPVIPSPRGIPNRNVPKGTDSTGSLPVIPPELLSPSPVPIPSSLDSVPDQKVASTGTTQKNSRTNQNTIIAEVRNYFKKGWKPPSGLEEPLQYSLVLNADGTIQQILPLNNAATQYIERTNMPLPGSSLVTPVEDGGKTGINLKLRPDGKVEASLEEVREPSPSSNSRRGGSPNSLSNQVRP</sequence>
<feature type="region of interest" description="Disordered" evidence="1">
    <location>
        <begin position="247"/>
        <end position="302"/>
    </location>
</feature>
<feature type="compositionally biased region" description="Basic and acidic residues" evidence="1">
    <location>
        <begin position="265"/>
        <end position="280"/>
    </location>
</feature>
<accession>K9WII8</accession>
<keyword evidence="2" id="KW-0812">Transmembrane</keyword>
<feature type="region of interest" description="Disordered" evidence="1">
    <location>
        <begin position="117"/>
        <end position="142"/>
    </location>
</feature>
<feature type="compositionally biased region" description="Polar residues" evidence="1">
    <location>
        <begin position="172"/>
        <end position="185"/>
    </location>
</feature>
<evidence type="ECO:0000313" key="3">
    <source>
        <dbReference type="EMBL" id="AFZ19352.1"/>
    </source>
</evidence>
<dbReference type="AlphaFoldDB" id="K9WII8"/>
<reference evidence="3 4" key="1">
    <citation type="submission" date="2012-06" db="EMBL/GenBank/DDBJ databases">
        <title>Finished chromosome of genome of Microcoleus sp. PCC 7113.</title>
        <authorList>
            <consortium name="US DOE Joint Genome Institute"/>
            <person name="Gugger M."/>
            <person name="Coursin T."/>
            <person name="Rippka R."/>
            <person name="Tandeau De Marsac N."/>
            <person name="Huntemann M."/>
            <person name="Wei C.-L."/>
            <person name="Han J."/>
            <person name="Detter J.C."/>
            <person name="Han C."/>
            <person name="Tapia R."/>
            <person name="Chen A."/>
            <person name="Kyrpides N."/>
            <person name="Mavromatis K."/>
            <person name="Markowitz V."/>
            <person name="Szeto E."/>
            <person name="Ivanova N."/>
            <person name="Pagani I."/>
            <person name="Pati A."/>
            <person name="Goodwin L."/>
            <person name="Nordberg H.P."/>
            <person name="Cantor M.N."/>
            <person name="Hua S.X."/>
            <person name="Woyke T."/>
            <person name="Kerfeld C.A."/>
        </authorList>
    </citation>
    <scope>NUCLEOTIDE SEQUENCE [LARGE SCALE GENOMIC DNA]</scope>
    <source>
        <strain evidence="3 4">PCC 7113</strain>
    </source>
</reference>
<feature type="region of interest" description="Disordered" evidence="1">
    <location>
        <begin position="163"/>
        <end position="185"/>
    </location>
</feature>
<gene>
    <name evidence="3" type="ORF">Mic7113_3628</name>
</gene>
<keyword evidence="2" id="KW-0472">Membrane</keyword>
<organism evidence="3 4">
    <name type="scientific">Allocoleopsis franciscana PCC 7113</name>
    <dbReference type="NCBI Taxonomy" id="1173027"/>
    <lineage>
        <taxon>Bacteria</taxon>
        <taxon>Bacillati</taxon>
        <taxon>Cyanobacteriota</taxon>
        <taxon>Cyanophyceae</taxon>
        <taxon>Coleofasciculales</taxon>
        <taxon>Coleofasciculaceae</taxon>
        <taxon>Allocoleopsis</taxon>
        <taxon>Allocoleopsis franciscana</taxon>
    </lineage>
</organism>
<keyword evidence="4" id="KW-1185">Reference proteome</keyword>
<feature type="transmembrane region" description="Helical" evidence="2">
    <location>
        <begin position="12"/>
        <end position="29"/>
    </location>
</feature>
<dbReference type="STRING" id="1173027.Mic7113_3628"/>
<dbReference type="RefSeq" id="WP_015183493.1">
    <property type="nucleotide sequence ID" value="NC_019738.1"/>
</dbReference>
<feature type="region of interest" description="Disordered" evidence="1">
    <location>
        <begin position="80"/>
        <end position="101"/>
    </location>
</feature>
<dbReference type="OrthoDB" id="425813at2"/>
<dbReference type="Proteomes" id="UP000010471">
    <property type="component" value="Chromosome"/>
</dbReference>
<feature type="compositionally biased region" description="Low complexity" evidence="1">
    <location>
        <begin position="281"/>
        <end position="302"/>
    </location>
</feature>
<evidence type="ECO:0000256" key="1">
    <source>
        <dbReference type="SAM" id="MobiDB-lite"/>
    </source>
</evidence>
<dbReference type="HOGENOM" id="CLU_920748_0_0_3"/>
<dbReference type="eggNOG" id="COG3266">
    <property type="taxonomic scope" value="Bacteria"/>
</dbReference>